<keyword evidence="4" id="KW-1185">Reference proteome</keyword>
<feature type="domain" description="DUF302" evidence="2">
    <location>
        <begin position="54"/>
        <end position="114"/>
    </location>
</feature>
<dbReference type="RefSeq" id="WP_189836336.1">
    <property type="nucleotide sequence ID" value="NZ_BGOW01000014.1"/>
</dbReference>
<sequence>MKYVWIALSMLMVSFTASADEGMKTLASKHGFQDTQARLEAVLKEKGLTVFATIDHAEGARKAGLKMQPATVTIFGNPKGGTPFMVAAPEAAIDFPLKALVWEDAAGNVFMSYNSLTWVVARHDIKGQDELAKKLDGLQASIAKAVTE</sequence>
<evidence type="ECO:0000313" key="4">
    <source>
        <dbReference type="Proteomes" id="UP000286806"/>
    </source>
</evidence>
<evidence type="ECO:0000259" key="2">
    <source>
        <dbReference type="Pfam" id="PF03625"/>
    </source>
</evidence>
<proteinExistence type="predicted"/>
<evidence type="ECO:0000256" key="1">
    <source>
        <dbReference type="SAM" id="SignalP"/>
    </source>
</evidence>
<dbReference type="InterPro" id="IPR035923">
    <property type="entry name" value="TT1751-like_sf"/>
</dbReference>
<organism evidence="3 4">
    <name type="scientific">Sulfuriferula multivorans</name>
    <dbReference type="NCBI Taxonomy" id="1559896"/>
    <lineage>
        <taxon>Bacteria</taxon>
        <taxon>Pseudomonadati</taxon>
        <taxon>Pseudomonadota</taxon>
        <taxon>Betaproteobacteria</taxon>
        <taxon>Nitrosomonadales</taxon>
        <taxon>Sulfuricellaceae</taxon>
        <taxon>Sulfuriferula</taxon>
    </lineage>
</organism>
<reference evidence="3 4" key="1">
    <citation type="journal article" date="2019" name="Front. Microbiol.">
        <title>Genomes of Neutrophilic Sulfur-Oxidizing Chemolithoautotrophs Representing 9 Proteobacterial Species From 8 Genera.</title>
        <authorList>
            <person name="Watanabe T."/>
            <person name="Kojima H."/>
            <person name="Umezawa K."/>
            <person name="Hori C."/>
            <person name="Takasuka T.E."/>
            <person name="Kato Y."/>
            <person name="Fukui M."/>
        </authorList>
    </citation>
    <scope>NUCLEOTIDE SEQUENCE [LARGE SCALE GENOMIC DNA]</scope>
    <source>
        <strain evidence="3 4">TTN</strain>
    </source>
</reference>
<comment type="caution">
    <text evidence="3">The sequence shown here is derived from an EMBL/GenBank/DDBJ whole genome shotgun (WGS) entry which is preliminary data.</text>
</comment>
<dbReference type="Proteomes" id="UP000286806">
    <property type="component" value="Unassembled WGS sequence"/>
</dbReference>
<dbReference type="PANTHER" id="PTHR38342">
    <property type="entry name" value="SLR5037 PROTEIN"/>
    <property type="match status" value="1"/>
</dbReference>
<feature type="chain" id="PRO_5019025336" evidence="1">
    <location>
        <begin position="20"/>
        <end position="148"/>
    </location>
</feature>
<dbReference type="EMBL" id="BGOW01000014">
    <property type="protein sequence ID" value="GBL45850.1"/>
    <property type="molecule type" value="Genomic_DNA"/>
</dbReference>
<keyword evidence="1" id="KW-0732">Signal</keyword>
<dbReference type="InterPro" id="IPR005180">
    <property type="entry name" value="DUF302"/>
</dbReference>
<dbReference type="AlphaFoldDB" id="A0A401JE52"/>
<dbReference type="SUPFAM" id="SSF103247">
    <property type="entry name" value="TT1751-like"/>
    <property type="match status" value="1"/>
</dbReference>
<gene>
    <name evidence="3" type="ORF">SFMTTN_1661</name>
</gene>
<feature type="signal peptide" evidence="1">
    <location>
        <begin position="1"/>
        <end position="19"/>
    </location>
</feature>
<protein>
    <submittedName>
        <fullName evidence="3">Putative exported protein</fullName>
    </submittedName>
</protein>
<accession>A0A401JE52</accession>
<evidence type="ECO:0000313" key="3">
    <source>
        <dbReference type="EMBL" id="GBL45850.1"/>
    </source>
</evidence>
<dbReference type="Pfam" id="PF03625">
    <property type="entry name" value="DUF302"/>
    <property type="match status" value="1"/>
</dbReference>
<dbReference type="CDD" id="cd14797">
    <property type="entry name" value="DUF302"/>
    <property type="match status" value="1"/>
</dbReference>
<dbReference type="PANTHER" id="PTHR38342:SF2">
    <property type="entry name" value="INNER MEMBRANE OR EXPORTED"/>
    <property type="match status" value="1"/>
</dbReference>
<dbReference type="Gene3D" id="3.30.310.70">
    <property type="entry name" value="TT1751-like domain"/>
    <property type="match status" value="1"/>
</dbReference>
<name>A0A401JE52_9PROT</name>